<name>A0ABZ0ZLK9_9ACTN</name>
<gene>
    <name evidence="3" type="ORF">SHK19_14610</name>
</gene>
<keyword evidence="2" id="KW-0812">Transmembrane</keyword>
<dbReference type="RefSeq" id="WP_322455712.1">
    <property type="nucleotide sequence ID" value="NZ_CP141059.1"/>
</dbReference>
<sequence length="157" mass="15857">MSTTTTSGPLALAVAVTVTVGVLVVLVAALTDGRSAAYGALVGAGIAVVVFAFGAFTVDAVARLMPAASLMVALLTYTLQVLLMLVVFVGLTRSGVLDDGLDRTWLGGAIIAGALAWTLAQLTASARARIPAYETTDEEPFHRPSEGVGPAGEGGAR</sequence>
<dbReference type="Proteomes" id="UP001327225">
    <property type="component" value="Chromosome"/>
</dbReference>
<evidence type="ECO:0008006" key="5">
    <source>
        <dbReference type="Google" id="ProtNLM"/>
    </source>
</evidence>
<evidence type="ECO:0000256" key="1">
    <source>
        <dbReference type="SAM" id="MobiDB-lite"/>
    </source>
</evidence>
<organism evidence="3 4">
    <name type="scientific">Nocardioides bizhenqiangii</name>
    <dbReference type="NCBI Taxonomy" id="3095076"/>
    <lineage>
        <taxon>Bacteria</taxon>
        <taxon>Bacillati</taxon>
        <taxon>Actinomycetota</taxon>
        <taxon>Actinomycetes</taxon>
        <taxon>Propionibacteriales</taxon>
        <taxon>Nocardioidaceae</taxon>
        <taxon>Nocardioides</taxon>
    </lineage>
</organism>
<evidence type="ECO:0000313" key="4">
    <source>
        <dbReference type="Proteomes" id="UP001327225"/>
    </source>
</evidence>
<keyword evidence="2" id="KW-1133">Transmembrane helix</keyword>
<feature type="transmembrane region" description="Helical" evidence="2">
    <location>
        <begin position="36"/>
        <end position="58"/>
    </location>
</feature>
<evidence type="ECO:0000313" key="3">
    <source>
        <dbReference type="EMBL" id="WQQ25194.1"/>
    </source>
</evidence>
<keyword evidence="2" id="KW-0472">Membrane</keyword>
<evidence type="ECO:0000256" key="2">
    <source>
        <dbReference type="SAM" id="Phobius"/>
    </source>
</evidence>
<feature type="transmembrane region" description="Helical" evidence="2">
    <location>
        <begin position="70"/>
        <end position="91"/>
    </location>
</feature>
<keyword evidence="4" id="KW-1185">Reference proteome</keyword>
<dbReference type="EMBL" id="CP141059">
    <property type="protein sequence ID" value="WQQ25194.1"/>
    <property type="molecule type" value="Genomic_DNA"/>
</dbReference>
<accession>A0ABZ0ZLK9</accession>
<reference evidence="4" key="1">
    <citation type="submission" date="2023-12" db="EMBL/GenBank/DDBJ databases">
        <title>Novel species in genus Nocardioides.</title>
        <authorList>
            <person name="Zhou H."/>
        </authorList>
    </citation>
    <scope>NUCLEOTIDE SEQUENCE [LARGE SCALE GENOMIC DNA]</scope>
    <source>
        <strain evidence="4">HM61</strain>
    </source>
</reference>
<proteinExistence type="predicted"/>
<protein>
    <recommendedName>
        <fullName evidence="5">ATP synthase protein I</fullName>
    </recommendedName>
</protein>
<feature type="region of interest" description="Disordered" evidence="1">
    <location>
        <begin position="135"/>
        <end position="157"/>
    </location>
</feature>
<feature type="transmembrane region" description="Helical" evidence="2">
    <location>
        <begin position="12"/>
        <end position="30"/>
    </location>
</feature>
<feature type="transmembrane region" description="Helical" evidence="2">
    <location>
        <begin position="103"/>
        <end position="120"/>
    </location>
</feature>